<feature type="domain" description="Aldehyde dehydrogenase" evidence="3">
    <location>
        <begin position="23"/>
        <end position="474"/>
    </location>
</feature>
<dbReference type="RefSeq" id="WP_270040396.1">
    <property type="nucleotide sequence ID" value="NZ_JAPDOD010000009.1"/>
</dbReference>
<organism evidence="4 5">
    <name type="scientific">Solirubrobacter ginsenosidimutans</name>
    <dbReference type="NCBI Taxonomy" id="490573"/>
    <lineage>
        <taxon>Bacteria</taxon>
        <taxon>Bacillati</taxon>
        <taxon>Actinomycetota</taxon>
        <taxon>Thermoleophilia</taxon>
        <taxon>Solirubrobacterales</taxon>
        <taxon>Solirubrobacteraceae</taxon>
        <taxon>Solirubrobacter</taxon>
    </lineage>
</organism>
<accession>A0A9X3S0E0</accession>
<dbReference type="SUPFAM" id="SSF53720">
    <property type="entry name" value="ALDH-like"/>
    <property type="match status" value="1"/>
</dbReference>
<dbReference type="InterPro" id="IPR016163">
    <property type="entry name" value="Ald_DH_C"/>
</dbReference>
<dbReference type="InterPro" id="IPR016160">
    <property type="entry name" value="Ald_DH_CS_CYS"/>
</dbReference>
<dbReference type="InterPro" id="IPR015590">
    <property type="entry name" value="Aldehyde_DH_dom"/>
</dbReference>
<evidence type="ECO:0000313" key="5">
    <source>
        <dbReference type="Proteomes" id="UP001149140"/>
    </source>
</evidence>
<dbReference type="InterPro" id="IPR016161">
    <property type="entry name" value="Ald_DH/histidinol_DH"/>
</dbReference>
<gene>
    <name evidence="4" type="ORF">OM076_13075</name>
</gene>
<dbReference type="AlphaFoldDB" id="A0A9X3S0E0"/>
<dbReference type="PROSITE" id="PS00070">
    <property type="entry name" value="ALDEHYDE_DEHYDR_CYS"/>
    <property type="match status" value="1"/>
</dbReference>
<dbReference type="FunFam" id="3.40.605.10:FF:000007">
    <property type="entry name" value="NAD/NADP-dependent betaine aldehyde dehydrogenase"/>
    <property type="match status" value="1"/>
</dbReference>
<evidence type="ECO:0000313" key="4">
    <source>
        <dbReference type="EMBL" id="MDA0161204.1"/>
    </source>
</evidence>
<proteinExistence type="inferred from homology"/>
<sequence>MSIETLIEHGPFIAGTAEPLSGEHREIRNPGTGDLVGRVTDATAQDVDRAVQAAREAFEGWARLGYADRGKVIHACAEAFEAHVDELTPILVAEQGKTIREAKIELHKAADTLEHYAGLSRQVRGISVHNVDPGVEARTLRRPLGVVAAIVPWNFPTTLLCNKLGPAFLAGNTVVAKPADTTPFTTLRLAEIFHEAGLPAGVLNVVPGAGAVVGEALVKHPGVRKVAFTGSTPVGERVHALAAAGSKRVTLELGGSDPMIICDDADLKKAASAAAMGRFYNCGQACLAIKRLYVFESVADEVIEAVAAKAKRLRVGIGSDADSQLGPMHTQRQREIMERQIAESGGEILAGGGRPEGLDGGWFHEPTVVLEPGRDSPMAREEVFGPALPIWRVKDLDEAIELANDSPFGLGSSLWTSSLNTAERVAAELDCGYTWINSPTKVYDELPFGGLKASGYGKEHGSEALDYYTDTKSVVVKRAL</sequence>
<protein>
    <submittedName>
        <fullName evidence="4">Aldehyde dehydrogenase family protein</fullName>
    </submittedName>
</protein>
<dbReference type="CDD" id="cd07078">
    <property type="entry name" value="ALDH"/>
    <property type="match status" value="1"/>
</dbReference>
<dbReference type="EMBL" id="JAPDOD010000009">
    <property type="protein sequence ID" value="MDA0161204.1"/>
    <property type="molecule type" value="Genomic_DNA"/>
</dbReference>
<dbReference type="PANTHER" id="PTHR11699">
    <property type="entry name" value="ALDEHYDE DEHYDROGENASE-RELATED"/>
    <property type="match status" value="1"/>
</dbReference>
<dbReference type="Proteomes" id="UP001149140">
    <property type="component" value="Unassembled WGS sequence"/>
</dbReference>
<evidence type="ECO:0000256" key="2">
    <source>
        <dbReference type="ARBA" id="ARBA00023002"/>
    </source>
</evidence>
<comment type="similarity">
    <text evidence="1">Belongs to the aldehyde dehydrogenase family.</text>
</comment>
<reference evidence="4" key="1">
    <citation type="submission" date="2022-10" db="EMBL/GenBank/DDBJ databases">
        <title>The WGS of Solirubrobacter ginsenosidimutans DSM 21036.</title>
        <authorList>
            <person name="Jiang Z."/>
        </authorList>
    </citation>
    <scope>NUCLEOTIDE SEQUENCE</scope>
    <source>
        <strain evidence="4">DSM 21036</strain>
    </source>
</reference>
<name>A0A9X3S0E0_9ACTN</name>
<evidence type="ECO:0000259" key="3">
    <source>
        <dbReference type="Pfam" id="PF00171"/>
    </source>
</evidence>
<dbReference type="Pfam" id="PF00171">
    <property type="entry name" value="Aldedh"/>
    <property type="match status" value="1"/>
</dbReference>
<keyword evidence="5" id="KW-1185">Reference proteome</keyword>
<comment type="caution">
    <text evidence="4">The sequence shown here is derived from an EMBL/GenBank/DDBJ whole genome shotgun (WGS) entry which is preliminary data.</text>
</comment>
<dbReference type="Gene3D" id="3.40.605.10">
    <property type="entry name" value="Aldehyde Dehydrogenase, Chain A, domain 1"/>
    <property type="match status" value="1"/>
</dbReference>
<evidence type="ECO:0000256" key="1">
    <source>
        <dbReference type="ARBA" id="ARBA00009986"/>
    </source>
</evidence>
<dbReference type="GO" id="GO:0016620">
    <property type="term" value="F:oxidoreductase activity, acting on the aldehyde or oxo group of donors, NAD or NADP as acceptor"/>
    <property type="evidence" value="ECO:0007669"/>
    <property type="project" value="InterPro"/>
</dbReference>
<keyword evidence="2" id="KW-0560">Oxidoreductase</keyword>
<dbReference type="InterPro" id="IPR016162">
    <property type="entry name" value="Ald_DH_N"/>
</dbReference>
<dbReference type="Gene3D" id="3.40.309.10">
    <property type="entry name" value="Aldehyde Dehydrogenase, Chain A, domain 2"/>
    <property type="match status" value="1"/>
</dbReference>